<sequence>MDNKKWEEQDLRVSSIIHTSLAKNILANVLGTSSGKERWEKLEGLYQGNERRLKDEENTSSNSMLVARGRSYVKKNNETGVRCWKCGKLGHIKYKCPYGAASEKAFESNASNISLVVREGDLL</sequence>
<name>A0A9D4ZV65_PEA</name>
<protein>
    <recommendedName>
        <fullName evidence="2">CCHC-type domain-containing protein</fullName>
    </recommendedName>
</protein>
<dbReference type="PROSITE" id="PS50158">
    <property type="entry name" value="ZF_CCHC"/>
    <property type="match status" value="1"/>
</dbReference>
<comment type="caution">
    <text evidence="3">The sequence shown here is derived from an EMBL/GenBank/DDBJ whole genome shotgun (WGS) entry which is preliminary data.</text>
</comment>
<evidence type="ECO:0000313" key="3">
    <source>
        <dbReference type="EMBL" id="KAI5386857.1"/>
    </source>
</evidence>
<keyword evidence="1" id="KW-0862">Zinc</keyword>
<gene>
    <name evidence="3" type="ORF">KIW84_073123</name>
</gene>
<organism evidence="3 4">
    <name type="scientific">Pisum sativum</name>
    <name type="common">Garden pea</name>
    <name type="synonym">Lathyrus oleraceus</name>
    <dbReference type="NCBI Taxonomy" id="3888"/>
    <lineage>
        <taxon>Eukaryota</taxon>
        <taxon>Viridiplantae</taxon>
        <taxon>Streptophyta</taxon>
        <taxon>Embryophyta</taxon>
        <taxon>Tracheophyta</taxon>
        <taxon>Spermatophyta</taxon>
        <taxon>Magnoliopsida</taxon>
        <taxon>eudicotyledons</taxon>
        <taxon>Gunneridae</taxon>
        <taxon>Pentapetalae</taxon>
        <taxon>rosids</taxon>
        <taxon>fabids</taxon>
        <taxon>Fabales</taxon>
        <taxon>Fabaceae</taxon>
        <taxon>Papilionoideae</taxon>
        <taxon>50 kb inversion clade</taxon>
        <taxon>NPAAA clade</taxon>
        <taxon>Hologalegina</taxon>
        <taxon>IRL clade</taxon>
        <taxon>Fabeae</taxon>
        <taxon>Lathyrus</taxon>
    </lineage>
</organism>
<dbReference type="InterPro" id="IPR001878">
    <property type="entry name" value="Znf_CCHC"/>
</dbReference>
<keyword evidence="1" id="KW-0863">Zinc-finger</keyword>
<keyword evidence="1" id="KW-0479">Metal-binding</keyword>
<proteinExistence type="predicted"/>
<dbReference type="SUPFAM" id="SSF57756">
    <property type="entry name" value="Retrovirus zinc finger-like domains"/>
    <property type="match status" value="1"/>
</dbReference>
<dbReference type="SMART" id="SM00343">
    <property type="entry name" value="ZnF_C2HC"/>
    <property type="match status" value="1"/>
</dbReference>
<dbReference type="Gene3D" id="4.10.60.10">
    <property type="entry name" value="Zinc finger, CCHC-type"/>
    <property type="match status" value="1"/>
</dbReference>
<accession>A0A9D4ZV65</accession>
<evidence type="ECO:0000313" key="4">
    <source>
        <dbReference type="Proteomes" id="UP001058974"/>
    </source>
</evidence>
<evidence type="ECO:0000259" key="2">
    <source>
        <dbReference type="PROSITE" id="PS50158"/>
    </source>
</evidence>
<dbReference type="InterPro" id="IPR036875">
    <property type="entry name" value="Znf_CCHC_sf"/>
</dbReference>
<dbReference type="Gramene" id="Psat07G0312300-T1">
    <property type="protein sequence ID" value="KAI5386857.1"/>
    <property type="gene ID" value="KIW84_073123"/>
</dbReference>
<dbReference type="Pfam" id="PF00098">
    <property type="entry name" value="zf-CCHC"/>
    <property type="match status" value="1"/>
</dbReference>
<dbReference type="GO" id="GO:0003676">
    <property type="term" value="F:nucleic acid binding"/>
    <property type="evidence" value="ECO:0007669"/>
    <property type="project" value="InterPro"/>
</dbReference>
<dbReference type="Proteomes" id="UP001058974">
    <property type="component" value="Chromosome 7"/>
</dbReference>
<dbReference type="AlphaFoldDB" id="A0A9D4ZV65"/>
<feature type="domain" description="CCHC-type" evidence="2">
    <location>
        <begin position="82"/>
        <end position="97"/>
    </location>
</feature>
<reference evidence="3 4" key="1">
    <citation type="journal article" date="2022" name="Nat. Genet.">
        <title>Improved pea reference genome and pan-genome highlight genomic features and evolutionary characteristics.</title>
        <authorList>
            <person name="Yang T."/>
            <person name="Liu R."/>
            <person name="Luo Y."/>
            <person name="Hu S."/>
            <person name="Wang D."/>
            <person name="Wang C."/>
            <person name="Pandey M.K."/>
            <person name="Ge S."/>
            <person name="Xu Q."/>
            <person name="Li N."/>
            <person name="Li G."/>
            <person name="Huang Y."/>
            <person name="Saxena R.K."/>
            <person name="Ji Y."/>
            <person name="Li M."/>
            <person name="Yan X."/>
            <person name="He Y."/>
            <person name="Liu Y."/>
            <person name="Wang X."/>
            <person name="Xiang C."/>
            <person name="Varshney R.K."/>
            <person name="Ding H."/>
            <person name="Gao S."/>
            <person name="Zong X."/>
        </authorList>
    </citation>
    <scope>NUCLEOTIDE SEQUENCE [LARGE SCALE GENOMIC DNA]</scope>
    <source>
        <strain evidence="3 4">cv. Zhongwan 6</strain>
    </source>
</reference>
<evidence type="ECO:0000256" key="1">
    <source>
        <dbReference type="PROSITE-ProRule" id="PRU00047"/>
    </source>
</evidence>
<dbReference type="EMBL" id="JAMSHJ010000007">
    <property type="protein sequence ID" value="KAI5386857.1"/>
    <property type="molecule type" value="Genomic_DNA"/>
</dbReference>
<keyword evidence="4" id="KW-1185">Reference proteome</keyword>
<dbReference type="GO" id="GO:0008270">
    <property type="term" value="F:zinc ion binding"/>
    <property type="evidence" value="ECO:0007669"/>
    <property type="project" value="UniProtKB-KW"/>
</dbReference>